<proteinExistence type="predicted"/>
<sequence length="83" mass="8735">MSSTTAHRYVGRCPDQLQPDARDHTCPACFPAATGVACPTCGEAVGNRCSRMRGALAGFATAPAPHAARRRAVRELQEAPVDV</sequence>
<organism evidence="1">
    <name type="scientific">freshwater metagenome</name>
    <dbReference type="NCBI Taxonomy" id="449393"/>
    <lineage>
        <taxon>unclassified sequences</taxon>
        <taxon>metagenomes</taxon>
        <taxon>ecological metagenomes</taxon>
    </lineage>
</organism>
<gene>
    <name evidence="1" type="ORF">UFOPK3564_00384</name>
</gene>
<accession>A0A6J7FUE5</accession>
<reference evidence="1" key="1">
    <citation type="submission" date="2020-05" db="EMBL/GenBank/DDBJ databases">
        <authorList>
            <person name="Chiriac C."/>
            <person name="Salcher M."/>
            <person name="Ghai R."/>
            <person name="Kavagutti S V."/>
        </authorList>
    </citation>
    <scope>NUCLEOTIDE SEQUENCE</scope>
</reference>
<dbReference type="AlphaFoldDB" id="A0A6J7FUE5"/>
<evidence type="ECO:0000313" key="1">
    <source>
        <dbReference type="EMBL" id="CAB4897534.1"/>
    </source>
</evidence>
<protein>
    <submittedName>
        <fullName evidence="1">Unannotated protein</fullName>
    </submittedName>
</protein>
<name>A0A6J7FUE5_9ZZZZ</name>
<dbReference type="EMBL" id="CAFBMK010000012">
    <property type="protein sequence ID" value="CAB4897534.1"/>
    <property type="molecule type" value="Genomic_DNA"/>
</dbReference>